<dbReference type="InterPro" id="IPR013430">
    <property type="entry name" value="Toxin_antidote_HigA"/>
</dbReference>
<dbReference type="SMART" id="SM00530">
    <property type="entry name" value="HTH_XRE"/>
    <property type="match status" value="1"/>
</dbReference>
<proteinExistence type="predicted"/>
<dbReference type="AlphaFoldDB" id="A0A100YXN4"/>
<accession>A0A100YXN4</accession>
<sequence length="104" mass="11447">MGKRRELSSVTTIHSYISTPGEILLEEFLEPMGISQYRLAKAIGKPQSAISDIVNGRRGITAEMAWLLGEALGTTAQFWLNLQSTYDLKTIDTTKLPHVEALVG</sequence>
<dbReference type="Proteomes" id="UP000054078">
    <property type="component" value="Unassembled WGS sequence"/>
</dbReference>
<protein>
    <submittedName>
        <fullName evidence="3">XRE family transcriptional regulator</fullName>
    </submittedName>
</protein>
<evidence type="ECO:0000313" key="4">
    <source>
        <dbReference type="Proteomes" id="UP000054078"/>
    </source>
</evidence>
<organism evidence="3 4">
    <name type="scientific">Tractidigestivibacter scatoligenes</name>
    <name type="common">Olsenella scatoligenes</name>
    <dbReference type="NCBI Taxonomy" id="1299998"/>
    <lineage>
        <taxon>Bacteria</taxon>
        <taxon>Bacillati</taxon>
        <taxon>Actinomycetota</taxon>
        <taxon>Coriobacteriia</taxon>
        <taxon>Coriobacteriales</taxon>
        <taxon>Atopobiaceae</taxon>
        <taxon>Tractidigestivibacter</taxon>
    </lineage>
</organism>
<evidence type="ECO:0000259" key="2">
    <source>
        <dbReference type="PROSITE" id="PS50943"/>
    </source>
</evidence>
<reference evidence="3 4" key="1">
    <citation type="submission" date="2015-12" db="EMBL/GenBank/DDBJ databases">
        <title>Draft Genome Sequence of Olsenella scatoligenes SK9K4T; a Producer of 3-Methylindole- (skatole) and 4-Methylphenol- (p-cresol) Isolated from Pig Feces.</title>
        <authorList>
            <person name="Li X."/>
            <person name="Borg B."/>
            <person name="Canibe N."/>
        </authorList>
    </citation>
    <scope>NUCLEOTIDE SEQUENCE [LARGE SCALE GENOMIC DNA]</scope>
    <source>
        <strain evidence="3 4">SK9K4</strain>
    </source>
</reference>
<keyword evidence="1" id="KW-0238">DNA-binding</keyword>
<dbReference type="STRING" id="1299998.AUL39_03005"/>
<dbReference type="PROSITE" id="PS50943">
    <property type="entry name" value="HTH_CROC1"/>
    <property type="match status" value="1"/>
</dbReference>
<gene>
    <name evidence="3" type="ORF">AUL39_03005</name>
</gene>
<dbReference type="GO" id="GO:0003677">
    <property type="term" value="F:DNA binding"/>
    <property type="evidence" value="ECO:0007669"/>
    <property type="project" value="UniProtKB-KW"/>
</dbReference>
<keyword evidence="4" id="KW-1185">Reference proteome</keyword>
<dbReference type="Pfam" id="PF01381">
    <property type="entry name" value="HTH_3"/>
    <property type="match status" value="1"/>
</dbReference>
<dbReference type="OrthoDB" id="3174593at2"/>
<dbReference type="NCBIfam" id="TIGR02607">
    <property type="entry name" value="antidote_HigA"/>
    <property type="match status" value="1"/>
</dbReference>
<dbReference type="CDD" id="cd00093">
    <property type="entry name" value="HTH_XRE"/>
    <property type="match status" value="1"/>
</dbReference>
<dbReference type="InterPro" id="IPR001387">
    <property type="entry name" value="Cro/C1-type_HTH"/>
</dbReference>
<dbReference type="SUPFAM" id="SSF47413">
    <property type="entry name" value="lambda repressor-like DNA-binding domains"/>
    <property type="match status" value="1"/>
</dbReference>
<feature type="domain" description="HTH cro/C1-type" evidence="2">
    <location>
        <begin position="25"/>
        <end position="79"/>
    </location>
</feature>
<name>A0A100YXN4_TRASO</name>
<dbReference type="PANTHER" id="PTHR36924">
    <property type="entry name" value="ANTITOXIN HIGA-1"/>
    <property type="match status" value="1"/>
</dbReference>
<comment type="caution">
    <text evidence="3">The sequence shown here is derived from an EMBL/GenBank/DDBJ whole genome shotgun (WGS) entry which is preliminary data.</text>
</comment>
<evidence type="ECO:0000256" key="1">
    <source>
        <dbReference type="ARBA" id="ARBA00023125"/>
    </source>
</evidence>
<dbReference type="PANTHER" id="PTHR36924:SF1">
    <property type="entry name" value="ANTITOXIN HIGA-1"/>
    <property type="match status" value="1"/>
</dbReference>
<dbReference type="Gene3D" id="1.10.260.40">
    <property type="entry name" value="lambda repressor-like DNA-binding domains"/>
    <property type="match status" value="1"/>
</dbReference>
<dbReference type="EMBL" id="LOJF01000001">
    <property type="protein sequence ID" value="KUH59598.1"/>
    <property type="molecule type" value="Genomic_DNA"/>
</dbReference>
<dbReference type="InterPro" id="IPR010982">
    <property type="entry name" value="Lambda_DNA-bd_dom_sf"/>
</dbReference>
<evidence type="ECO:0000313" key="3">
    <source>
        <dbReference type="EMBL" id="KUH59598.1"/>
    </source>
</evidence>